<feature type="domain" description="Alpha/beta hydrolase fold-3" evidence="3">
    <location>
        <begin position="115"/>
        <end position="320"/>
    </location>
</feature>
<dbReference type="InterPro" id="IPR050300">
    <property type="entry name" value="GDXG_lipolytic_enzyme"/>
</dbReference>
<sequence>MQALVTAVVARAVLSLPGPVVALLAGRPPAAARGLHPEALLLARLARLAPGRMDDRVPVAEQRRLLALSALPMAARPRLPVAVSDHEIPPAPGSAVPIGARLYVPGGAPAPGPLLVFFHGGGWVQGSVATHDGSCRLLAHLAGVRVLSVDYRLAPEHPYPAAVHDAVAAYAWAAREAGRLGADPARLAVGGDSAGGNLAAVLARAARDDDALPAAAFQLLIYPACDLAHKAPSVRDYADGWFLTEHGMDWYVGHYVPDPARRAEPDASPLLAGDLRGLPPAYVATCLTDPLRDEGEAYAAALRAAGVAVGAQRFGQLHGCFNTTVLRSSRDALATMAGALRQGLDAAR</sequence>
<protein>
    <submittedName>
        <fullName evidence="4">Alpha/beta hydrolase</fullName>
    </submittedName>
</protein>
<gene>
    <name evidence="4" type="ORF">FSW04_18480</name>
</gene>
<keyword evidence="5" id="KW-1185">Reference proteome</keyword>
<dbReference type="InterPro" id="IPR013094">
    <property type="entry name" value="AB_hydrolase_3"/>
</dbReference>
<dbReference type="OrthoDB" id="3181909at2"/>
<dbReference type="InterPro" id="IPR002168">
    <property type="entry name" value="Lipase_GDXG_HIS_AS"/>
</dbReference>
<name>A0A5B8UD16_9ACTN</name>
<evidence type="ECO:0000256" key="1">
    <source>
        <dbReference type="ARBA" id="ARBA00010515"/>
    </source>
</evidence>
<evidence type="ECO:0000259" key="3">
    <source>
        <dbReference type="Pfam" id="PF07859"/>
    </source>
</evidence>
<evidence type="ECO:0000313" key="4">
    <source>
        <dbReference type="EMBL" id="QEC50827.1"/>
    </source>
</evidence>
<dbReference type="AlphaFoldDB" id="A0A5B8UD16"/>
<dbReference type="Gene3D" id="3.40.50.1820">
    <property type="entry name" value="alpha/beta hydrolase"/>
    <property type="match status" value="1"/>
</dbReference>
<dbReference type="PANTHER" id="PTHR48081">
    <property type="entry name" value="AB HYDROLASE SUPERFAMILY PROTEIN C4A8.06C"/>
    <property type="match status" value="1"/>
</dbReference>
<dbReference type="Pfam" id="PF07859">
    <property type="entry name" value="Abhydrolase_3"/>
    <property type="match status" value="1"/>
</dbReference>
<reference evidence="4 5" key="1">
    <citation type="journal article" date="2018" name="J. Microbiol.">
        <title>Baekduia soli gen. nov., sp. nov., a novel bacterium isolated from the soil of Baekdu Mountain and proposal of a novel family name, Baekduiaceae fam. nov.</title>
        <authorList>
            <person name="An D.S."/>
            <person name="Siddiqi M.Z."/>
            <person name="Kim K.H."/>
            <person name="Yu H.S."/>
            <person name="Im W.T."/>
        </authorList>
    </citation>
    <scope>NUCLEOTIDE SEQUENCE [LARGE SCALE GENOMIC DNA]</scope>
    <source>
        <strain evidence="4 5">BR7-21</strain>
    </source>
</reference>
<accession>A0A5B8UD16</accession>
<dbReference type="EMBL" id="CP042430">
    <property type="protein sequence ID" value="QEC50827.1"/>
    <property type="molecule type" value="Genomic_DNA"/>
</dbReference>
<organism evidence="4 5">
    <name type="scientific">Baekduia soli</name>
    <dbReference type="NCBI Taxonomy" id="496014"/>
    <lineage>
        <taxon>Bacteria</taxon>
        <taxon>Bacillati</taxon>
        <taxon>Actinomycetota</taxon>
        <taxon>Thermoleophilia</taxon>
        <taxon>Solirubrobacterales</taxon>
        <taxon>Baekduiaceae</taxon>
        <taxon>Baekduia</taxon>
    </lineage>
</organism>
<dbReference type="SUPFAM" id="SSF53474">
    <property type="entry name" value="alpha/beta-Hydrolases"/>
    <property type="match status" value="1"/>
</dbReference>
<evidence type="ECO:0000313" key="5">
    <source>
        <dbReference type="Proteomes" id="UP000321805"/>
    </source>
</evidence>
<dbReference type="GO" id="GO:0016787">
    <property type="term" value="F:hydrolase activity"/>
    <property type="evidence" value="ECO:0007669"/>
    <property type="project" value="UniProtKB-KW"/>
</dbReference>
<dbReference type="Proteomes" id="UP000321805">
    <property type="component" value="Chromosome"/>
</dbReference>
<keyword evidence="2 4" id="KW-0378">Hydrolase</keyword>
<comment type="similarity">
    <text evidence="1">Belongs to the 'GDXG' lipolytic enzyme family.</text>
</comment>
<proteinExistence type="inferred from homology"/>
<dbReference type="InterPro" id="IPR029058">
    <property type="entry name" value="AB_hydrolase_fold"/>
</dbReference>
<evidence type="ECO:0000256" key="2">
    <source>
        <dbReference type="ARBA" id="ARBA00022801"/>
    </source>
</evidence>
<dbReference type="PANTHER" id="PTHR48081:SF8">
    <property type="entry name" value="ALPHA_BETA HYDROLASE FOLD-3 DOMAIN-CONTAINING PROTEIN-RELATED"/>
    <property type="match status" value="1"/>
</dbReference>
<dbReference type="PROSITE" id="PS01173">
    <property type="entry name" value="LIPASE_GDXG_HIS"/>
    <property type="match status" value="1"/>
</dbReference>
<dbReference type="KEGG" id="bsol:FSW04_18480"/>